<comment type="caution">
    <text evidence="1">The sequence shown here is derived from an EMBL/GenBank/DDBJ whole genome shotgun (WGS) entry which is preliminary data.</text>
</comment>
<reference evidence="1 2" key="1">
    <citation type="submission" date="2021-04" db="EMBL/GenBank/DDBJ databases">
        <title>The genome sequence of type strain Ideonella paludis KCTC 32238.</title>
        <authorList>
            <person name="Liu Y."/>
        </authorList>
    </citation>
    <scope>NUCLEOTIDE SEQUENCE [LARGE SCALE GENOMIC DNA]</scope>
    <source>
        <strain evidence="1 2">KCTC 32238</strain>
    </source>
</reference>
<evidence type="ECO:0000313" key="1">
    <source>
        <dbReference type="EMBL" id="MBQ0935860.1"/>
    </source>
</evidence>
<gene>
    <name evidence="1" type="ORF">KAK11_11035</name>
</gene>
<dbReference type="EMBL" id="JAGQDG010000004">
    <property type="protein sequence ID" value="MBQ0935860.1"/>
    <property type="molecule type" value="Genomic_DNA"/>
</dbReference>
<keyword evidence="2" id="KW-1185">Reference proteome</keyword>
<dbReference type="RefSeq" id="WP_210809183.1">
    <property type="nucleotide sequence ID" value="NZ_JAGQDG010000004.1"/>
</dbReference>
<accession>A0ABS5DXJ1</accession>
<name>A0ABS5DXJ1_9BURK</name>
<protein>
    <submittedName>
        <fullName evidence="1">Uncharacterized protein</fullName>
    </submittedName>
</protein>
<evidence type="ECO:0000313" key="2">
    <source>
        <dbReference type="Proteomes" id="UP000672097"/>
    </source>
</evidence>
<organism evidence="1 2">
    <name type="scientific">Ideonella paludis</name>
    <dbReference type="NCBI Taxonomy" id="1233411"/>
    <lineage>
        <taxon>Bacteria</taxon>
        <taxon>Pseudomonadati</taxon>
        <taxon>Pseudomonadota</taxon>
        <taxon>Betaproteobacteria</taxon>
        <taxon>Burkholderiales</taxon>
        <taxon>Sphaerotilaceae</taxon>
        <taxon>Ideonella</taxon>
    </lineage>
</organism>
<dbReference type="Proteomes" id="UP000672097">
    <property type="component" value="Unassembled WGS sequence"/>
</dbReference>
<proteinExistence type="predicted"/>
<sequence length="100" mass="11081">MDTATPTAARPTRPLSLPFTGQALRQAVAQRDIRLLMNAAHQLRIAGFTVDPQRLTEDLLSNGCTWLTDPFGQRVPLQVQVPEASPRQQVDTQVPFRMSA</sequence>